<keyword evidence="1" id="KW-0732">Signal</keyword>
<dbReference type="InterPro" id="IPR026950">
    <property type="entry name" value="Caps_assemb_Wzi"/>
</dbReference>
<keyword evidence="3" id="KW-1185">Reference proteome</keyword>
<gene>
    <name evidence="2" type="ORF">SAMN05421770_11522</name>
</gene>
<name>A0A239MLT7_9BACT</name>
<dbReference type="Pfam" id="PF14052">
    <property type="entry name" value="Caps_assemb_Wzi"/>
    <property type="match status" value="1"/>
</dbReference>
<feature type="signal peptide" evidence="1">
    <location>
        <begin position="1"/>
        <end position="22"/>
    </location>
</feature>
<organism evidence="2 3">
    <name type="scientific">Granulicella rosea</name>
    <dbReference type="NCBI Taxonomy" id="474952"/>
    <lineage>
        <taxon>Bacteria</taxon>
        <taxon>Pseudomonadati</taxon>
        <taxon>Acidobacteriota</taxon>
        <taxon>Terriglobia</taxon>
        <taxon>Terriglobales</taxon>
        <taxon>Acidobacteriaceae</taxon>
        <taxon>Granulicella</taxon>
    </lineage>
</organism>
<dbReference type="Gene3D" id="2.40.160.130">
    <property type="entry name" value="Capsule assembly protein Wzi"/>
    <property type="match status" value="1"/>
</dbReference>
<dbReference type="Proteomes" id="UP000198356">
    <property type="component" value="Unassembled WGS sequence"/>
</dbReference>
<evidence type="ECO:0000313" key="3">
    <source>
        <dbReference type="Proteomes" id="UP000198356"/>
    </source>
</evidence>
<evidence type="ECO:0000313" key="2">
    <source>
        <dbReference type="EMBL" id="SNT43223.1"/>
    </source>
</evidence>
<feature type="chain" id="PRO_5012105141" evidence="1">
    <location>
        <begin position="23"/>
        <end position="626"/>
    </location>
</feature>
<reference evidence="2 3" key="1">
    <citation type="submission" date="2017-06" db="EMBL/GenBank/DDBJ databases">
        <authorList>
            <person name="Kim H.J."/>
            <person name="Triplett B.A."/>
        </authorList>
    </citation>
    <scope>NUCLEOTIDE SEQUENCE [LARGE SCALE GENOMIC DNA]</scope>
    <source>
        <strain evidence="2 3">DSM 18704</strain>
    </source>
</reference>
<sequence length="626" mass="69950">MKRNVPVLALFVLCASSGVVHAQTLPAGPEPQLHLALNNFSTPESLHLTSSDTEPAARAVETSEAFRAASWHEGLFKKRQGFKFAGNRSSVYLPDDSWIYPEMTRLYSMGYVDSMYLSMRPWTRLSLLHMLQETQDNIMSGSNEEAKEILAVVLRELTDEETVNAHSGGTIYGVDSMYTRMMGIAGPSLRDSYNLGQTIVNDYGRPYQPGFNTIDGVSTTEEKGRFSLYIRGEYQHSPSGTGYSPELANTLSILDIGLPYIAPNAPQATIPAGPIAAQNPFRLVEAVLSFHFLNHEISGGKTDSWLGPGQGGSLAWSNNAENIYSFRIDRVEPLYIPLLSRVLGPVRYNFMYGSLKGHTAPNSPYVHEEAFSFRPTKNFEFAFERTVIFGGEGHTPVTLHTFLRSFFSLSDVEDDPGVKLIGQDPGARFSDFSFSWRLPFISKYVTLYADSECHDDVTPISAPRRAAYRPGFVISQIPGARKMELRVEGLDSNQPTTRSNLGHFTYFEGFQPQGYTNKGFIMGDWLGRQAVGEQSWLTYHLSGNELVQLEYVHKKNAHDFTEGGTTQNQFKLSVVKRFKKDLELNAWVQQERFKAPLYLPGARNNTTAVVQLTYFPKLRLAGLGKD</sequence>
<accession>A0A239MLT7</accession>
<dbReference type="InterPro" id="IPR038636">
    <property type="entry name" value="Wzi_sf"/>
</dbReference>
<proteinExistence type="predicted"/>
<evidence type="ECO:0000256" key="1">
    <source>
        <dbReference type="SAM" id="SignalP"/>
    </source>
</evidence>
<dbReference type="EMBL" id="FZOU01000015">
    <property type="protein sequence ID" value="SNT43223.1"/>
    <property type="molecule type" value="Genomic_DNA"/>
</dbReference>
<dbReference type="AlphaFoldDB" id="A0A239MLT7"/>
<protein>
    <submittedName>
        <fullName evidence="2">Capsule assembly protein Wzi</fullName>
    </submittedName>
</protein>